<organism evidence="14 15">
    <name type="scientific">Acacia crassicarpa</name>
    <name type="common">northern wattle</name>
    <dbReference type="NCBI Taxonomy" id="499986"/>
    <lineage>
        <taxon>Eukaryota</taxon>
        <taxon>Viridiplantae</taxon>
        <taxon>Streptophyta</taxon>
        <taxon>Embryophyta</taxon>
        <taxon>Tracheophyta</taxon>
        <taxon>Spermatophyta</taxon>
        <taxon>Magnoliopsida</taxon>
        <taxon>eudicotyledons</taxon>
        <taxon>Gunneridae</taxon>
        <taxon>Pentapetalae</taxon>
        <taxon>rosids</taxon>
        <taxon>fabids</taxon>
        <taxon>Fabales</taxon>
        <taxon>Fabaceae</taxon>
        <taxon>Caesalpinioideae</taxon>
        <taxon>mimosoid clade</taxon>
        <taxon>Acacieae</taxon>
        <taxon>Acacia</taxon>
    </lineage>
</organism>
<dbReference type="Gene3D" id="3.30.200.20">
    <property type="entry name" value="Phosphorylase Kinase, domain 1"/>
    <property type="match status" value="1"/>
</dbReference>
<dbReference type="Gene3D" id="1.10.510.10">
    <property type="entry name" value="Transferase(Phosphotransferase) domain 1"/>
    <property type="match status" value="1"/>
</dbReference>
<dbReference type="CDD" id="cd14066">
    <property type="entry name" value="STKc_IRAK"/>
    <property type="match status" value="1"/>
</dbReference>
<evidence type="ECO:0000256" key="5">
    <source>
        <dbReference type="ARBA" id="ARBA00022741"/>
    </source>
</evidence>
<evidence type="ECO:0000259" key="13">
    <source>
        <dbReference type="PROSITE" id="PS51473"/>
    </source>
</evidence>
<evidence type="ECO:0000256" key="4">
    <source>
        <dbReference type="ARBA" id="ARBA00022737"/>
    </source>
</evidence>
<sequence>MPQPITPLPLFITTCSIIWSCWSLNSVVSDPQINLLSRACLQYNRAEYDTKAFNDSVSATFRDLTYQVVSQSRIFATAQQTDGDHPVYAIFQCRSYLSASDCAACFSLAATEIRNCSAGTNFARIIYDGCFLRYESTNILEQTTGIYNTASCGNQSTAEVDTSFSLAAQQLLMNIETTTPKISGFSAATKTQNAPTIIYGYAQCTETISQSGCEDCLQQGVNTVQTCLPNSEGRAFDAGCYIRYSTTSFFPDNQTIYIPNPSVKQAGSSKKGVIIGVLVGVVAFALVLLTLPAYIRRPKRHERVLRGDITGASTLKGPVIYSYGDLKSATKNFSIENKLGEGGFGVVYKGTLKNGKSVAVKKLTLRRHSERVEEEFESEVKLISNVHHRNLVRLLGCCSKGNERILVYEYMKNTSLDRFLFGKKKGSLGWKQRYDIILGTARGLAYLHEEYHVRIIHRDIKTNNILLDDDLQPRISDFGLARLFPEEKTHLSTKVAGTLGYTAPEYAIHGHLSEKADIYSFGVVVLEIISGERSNELKVDGDDEGEFLLRKAWKLYERAIHEELVDETLNPNDYDAEGVKKIIEIGLLCTQAYTELRPTMSEVVVLLQEKGLSQNIKPTMPILIEAN</sequence>
<dbReference type="Gene3D" id="3.30.430.20">
    <property type="entry name" value="Gnk2 domain, C-X8-C-X2-C motif"/>
    <property type="match status" value="2"/>
</dbReference>
<dbReference type="Pfam" id="PF07714">
    <property type="entry name" value="PK_Tyr_Ser-Thr"/>
    <property type="match status" value="1"/>
</dbReference>
<dbReference type="PROSITE" id="PS50011">
    <property type="entry name" value="PROTEIN_KINASE_DOM"/>
    <property type="match status" value="1"/>
</dbReference>
<dbReference type="SMART" id="SM00220">
    <property type="entry name" value="S_TKc"/>
    <property type="match status" value="1"/>
</dbReference>
<keyword evidence="4" id="KW-0677">Repeat</keyword>
<keyword evidence="11" id="KW-0812">Transmembrane</keyword>
<evidence type="ECO:0000256" key="9">
    <source>
        <dbReference type="ARBA" id="ARBA00023180"/>
    </source>
</evidence>
<evidence type="ECO:0000256" key="1">
    <source>
        <dbReference type="ARBA" id="ARBA00022527"/>
    </source>
</evidence>
<evidence type="ECO:0000256" key="6">
    <source>
        <dbReference type="ARBA" id="ARBA00022777"/>
    </source>
</evidence>
<dbReference type="EMBL" id="JAWXYG010000003">
    <property type="protein sequence ID" value="KAK4278105.1"/>
    <property type="molecule type" value="Genomic_DNA"/>
</dbReference>
<accession>A0AAE1KMP6</accession>
<dbReference type="Pfam" id="PF01657">
    <property type="entry name" value="Stress-antifung"/>
    <property type="match status" value="2"/>
</dbReference>
<dbReference type="InterPro" id="IPR001245">
    <property type="entry name" value="Ser-Thr/Tyr_kinase_cat_dom"/>
</dbReference>
<dbReference type="GO" id="GO:0004674">
    <property type="term" value="F:protein serine/threonine kinase activity"/>
    <property type="evidence" value="ECO:0007669"/>
    <property type="project" value="UniProtKB-KW"/>
</dbReference>
<dbReference type="InterPro" id="IPR008271">
    <property type="entry name" value="Ser/Thr_kinase_AS"/>
</dbReference>
<evidence type="ECO:0000256" key="2">
    <source>
        <dbReference type="ARBA" id="ARBA00022679"/>
    </source>
</evidence>
<evidence type="ECO:0008006" key="16">
    <source>
        <dbReference type="Google" id="ProtNLM"/>
    </source>
</evidence>
<reference evidence="14" key="1">
    <citation type="submission" date="2023-10" db="EMBL/GenBank/DDBJ databases">
        <title>Chromosome-level genome of the transformable northern wattle, Acacia crassicarpa.</title>
        <authorList>
            <person name="Massaro I."/>
            <person name="Sinha N.R."/>
            <person name="Poethig S."/>
            <person name="Leichty A.R."/>
        </authorList>
    </citation>
    <scope>NUCLEOTIDE SEQUENCE</scope>
    <source>
        <strain evidence="14">Acra3RX</strain>
        <tissue evidence="14">Leaf</tissue>
    </source>
</reference>
<dbReference type="FunFam" id="3.30.430.20:FF:000017">
    <property type="entry name" value="Cysteine-rich receptor-like protein kinase 2"/>
    <property type="match status" value="1"/>
</dbReference>
<keyword evidence="8" id="KW-0675">Receptor</keyword>
<protein>
    <recommendedName>
        <fullName evidence="16">Cysteine-rich receptor-like protein kinase 2</fullName>
    </recommendedName>
</protein>
<keyword evidence="2" id="KW-0808">Transferase</keyword>
<dbReference type="InterPro" id="IPR002902">
    <property type="entry name" value="GNK2"/>
</dbReference>
<dbReference type="PANTHER" id="PTHR47973">
    <property type="entry name" value="CYSTEINE-RICH RECEPTOR-LIKE PROTEIN KINASE 3"/>
    <property type="match status" value="1"/>
</dbReference>
<dbReference type="InterPro" id="IPR011009">
    <property type="entry name" value="Kinase-like_dom_sf"/>
</dbReference>
<evidence type="ECO:0000313" key="14">
    <source>
        <dbReference type="EMBL" id="KAK4278105.1"/>
    </source>
</evidence>
<keyword evidence="11" id="KW-0472">Membrane</keyword>
<evidence type="ECO:0000256" key="10">
    <source>
        <dbReference type="PROSITE-ProRule" id="PRU10141"/>
    </source>
</evidence>
<feature type="domain" description="Protein kinase" evidence="12">
    <location>
        <begin position="333"/>
        <end position="623"/>
    </location>
</feature>
<keyword evidence="1" id="KW-0723">Serine/threonine-protein kinase</keyword>
<keyword evidence="6" id="KW-0418">Kinase</keyword>
<dbReference type="SUPFAM" id="SSF56112">
    <property type="entry name" value="Protein kinase-like (PK-like)"/>
    <property type="match status" value="1"/>
</dbReference>
<evidence type="ECO:0000256" key="7">
    <source>
        <dbReference type="ARBA" id="ARBA00022840"/>
    </source>
</evidence>
<dbReference type="PROSITE" id="PS00108">
    <property type="entry name" value="PROTEIN_KINASE_ST"/>
    <property type="match status" value="1"/>
</dbReference>
<keyword evidence="7 10" id="KW-0067">ATP-binding</keyword>
<dbReference type="InterPro" id="IPR038408">
    <property type="entry name" value="GNK2_sf"/>
</dbReference>
<keyword evidence="5 10" id="KW-0547">Nucleotide-binding</keyword>
<dbReference type="FunFam" id="1.10.510.10:FF:000336">
    <property type="entry name" value="Cysteine-rich receptor-like protein kinase 2"/>
    <property type="match status" value="1"/>
</dbReference>
<dbReference type="PROSITE" id="PS51473">
    <property type="entry name" value="GNK2"/>
    <property type="match status" value="2"/>
</dbReference>
<comment type="caution">
    <text evidence="14">The sequence shown here is derived from an EMBL/GenBank/DDBJ whole genome shotgun (WGS) entry which is preliminary data.</text>
</comment>
<dbReference type="InterPro" id="IPR052059">
    <property type="entry name" value="CR_Ser/Thr_kinase"/>
</dbReference>
<feature type="binding site" evidence="10">
    <location>
        <position position="362"/>
    </location>
    <ligand>
        <name>ATP</name>
        <dbReference type="ChEBI" id="CHEBI:30616"/>
    </ligand>
</feature>
<dbReference type="Proteomes" id="UP001293593">
    <property type="component" value="Unassembled WGS sequence"/>
</dbReference>
<keyword evidence="9" id="KW-0325">Glycoprotein</keyword>
<dbReference type="InterPro" id="IPR017441">
    <property type="entry name" value="Protein_kinase_ATP_BS"/>
</dbReference>
<evidence type="ECO:0000256" key="11">
    <source>
        <dbReference type="SAM" id="Phobius"/>
    </source>
</evidence>
<keyword evidence="11" id="KW-1133">Transmembrane helix</keyword>
<keyword evidence="15" id="KW-1185">Reference proteome</keyword>
<dbReference type="FunFam" id="3.30.200.20:FF:000177">
    <property type="entry name" value="Cysteine-rich receptor-like protein kinase 2"/>
    <property type="match status" value="1"/>
</dbReference>
<feature type="domain" description="Gnk2-homologous" evidence="13">
    <location>
        <begin position="146"/>
        <end position="249"/>
    </location>
</feature>
<dbReference type="GO" id="GO:0005524">
    <property type="term" value="F:ATP binding"/>
    <property type="evidence" value="ECO:0007669"/>
    <property type="project" value="UniProtKB-UniRule"/>
</dbReference>
<keyword evidence="3" id="KW-0732">Signal</keyword>
<name>A0AAE1KMP6_9FABA</name>
<evidence type="ECO:0000259" key="12">
    <source>
        <dbReference type="PROSITE" id="PS50011"/>
    </source>
</evidence>
<dbReference type="AlphaFoldDB" id="A0AAE1KMP6"/>
<gene>
    <name evidence="14" type="ORF">QN277_015997</name>
</gene>
<dbReference type="PROSITE" id="PS00107">
    <property type="entry name" value="PROTEIN_KINASE_ATP"/>
    <property type="match status" value="1"/>
</dbReference>
<dbReference type="InterPro" id="IPR000719">
    <property type="entry name" value="Prot_kinase_dom"/>
</dbReference>
<feature type="domain" description="Gnk2-homologous" evidence="13">
    <location>
        <begin position="34"/>
        <end position="139"/>
    </location>
</feature>
<feature type="transmembrane region" description="Helical" evidence="11">
    <location>
        <begin position="273"/>
        <end position="295"/>
    </location>
</feature>
<evidence type="ECO:0000256" key="3">
    <source>
        <dbReference type="ARBA" id="ARBA00022729"/>
    </source>
</evidence>
<dbReference type="CDD" id="cd23509">
    <property type="entry name" value="Gnk2-like"/>
    <property type="match status" value="2"/>
</dbReference>
<proteinExistence type="predicted"/>
<evidence type="ECO:0000256" key="8">
    <source>
        <dbReference type="ARBA" id="ARBA00023170"/>
    </source>
</evidence>
<evidence type="ECO:0000313" key="15">
    <source>
        <dbReference type="Proteomes" id="UP001293593"/>
    </source>
</evidence>